<dbReference type="InterPro" id="IPR050923">
    <property type="entry name" value="Cell_Proc_Reg/RNA_Proc"/>
</dbReference>
<dbReference type="Gene3D" id="2.60.200.20">
    <property type="match status" value="1"/>
</dbReference>
<dbReference type="PROSITE" id="PS50006">
    <property type="entry name" value="FHA_DOMAIN"/>
    <property type="match status" value="1"/>
</dbReference>
<protein>
    <recommendedName>
        <fullName evidence="1">FHA domain-containing protein</fullName>
    </recommendedName>
</protein>
<dbReference type="InterPro" id="IPR000253">
    <property type="entry name" value="FHA_dom"/>
</dbReference>
<dbReference type="SMART" id="SM00240">
    <property type="entry name" value="FHA"/>
    <property type="match status" value="1"/>
</dbReference>
<name>A0A7S2K9N1_9STRA</name>
<gene>
    <name evidence="2" type="ORF">LDAN0321_LOCUS6693</name>
</gene>
<sequence>MKFKEPQEARAPMTKWRLYVFKKSNDNPEPIQIMHISKQSAYLFGRDTRVADIVVEHPSLSKQHCVLQYRALPDKKQGGQIRCKPYLMDLGSTNGTFINGQRLEEARYYELRKKDVITLGMSSREYVLLTG</sequence>
<dbReference type="Pfam" id="PF00498">
    <property type="entry name" value="FHA"/>
    <property type="match status" value="1"/>
</dbReference>
<dbReference type="InterPro" id="IPR008984">
    <property type="entry name" value="SMAD_FHA_dom_sf"/>
</dbReference>
<evidence type="ECO:0000313" key="2">
    <source>
        <dbReference type="EMBL" id="CAD9569052.1"/>
    </source>
</evidence>
<proteinExistence type="predicted"/>
<accession>A0A7S2K9N1</accession>
<reference evidence="2" key="1">
    <citation type="submission" date="2021-01" db="EMBL/GenBank/DDBJ databases">
        <authorList>
            <person name="Corre E."/>
            <person name="Pelletier E."/>
            <person name="Niang G."/>
            <person name="Scheremetjew M."/>
            <person name="Finn R."/>
            <person name="Kale V."/>
            <person name="Holt S."/>
            <person name="Cochrane G."/>
            <person name="Meng A."/>
            <person name="Brown T."/>
            <person name="Cohen L."/>
        </authorList>
    </citation>
    <scope>NUCLEOTIDE SEQUENCE</scope>
    <source>
        <strain evidence="2">B650</strain>
    </source>
</reference>
<dbReference type="CDD" id="cd22676">
    <property type="entry name" value="FHA_SNIP1_DDL-like"/>
    <property type="match status" value="1"/>
</dbReference>
<dbReference type="AlphaFoldDB" id="A0A7S2K9N1"/>
<dbReference type="EMBL" id="HBGY01010616">
    <property type="protein sequence ID" value="CAD9569052.1"/>
    <property type="molecule type" value="Transcribed_RNA"/>
</dbReference>
<organism evidence="2">
    <name type="scientific">Leptocylindrus danicus</name>
    <dbReference type="NCBI Taxonomy" id="163516"/>
    <lineage>
        <taxon>Eukaryota</taxon>
        <taxon>Sar</taxon>
        <taxon>Stramenopiles</taxon>
        <taxon>Ochrophyta</taxon>
        <taxon>Bacillariophyta</taxon>
        <taxon>Coscinodiscophyceae</taxon>
        <taxon>Chaetocerotophycidae</taxon>
        <taxon>Leptocylindrales</taxon>
        <taxon>Leptocylindraceae</taxon>
        <taxon>Leptocylindrus</taxon>
    </lineage>
</organism>
<dbReference type="PANTHER" id="PTHR23308">
    <property type="entry name" value="NUCLEAR INHIBITOR OF PROTEIN PHOSPHATASE-1"/>
    <property type="match status" value="1"/>
</dbReference>
<evidence type="ECO:0000259" key="1">
    <source>
        <dbReference type="PROSITE" id="PS50006"/>
    </source>
</evidence>
<feature type="domain" description="FHA" evidence="1">
    <location>
        <begin position="42"/>
        <end position="103"/>
    </location>
</feature>
<dbReference type="SUPFAM" id="SSF49879">
    <property type="entry name" value="SMAD/FHA domain"/>
    <property type="match status" value="1"/>
</dbReference>